<protein>
    <submittedName>
        <fullName evidence="1">Uncharacterized protein</fullName>
    </submittedName>
</protein>
<evidence type="ECO:0000313" key="1">
    <source>
        <dbReference type="EMBL" id="AIF04828.1"/>
    </source>
</evidence>
<dbReference type="AlphaFoldDB" id="A0A075GSS8"/>
<proteinExistence type="predicted"/>
<accession>A0A075GSS8</accession>
<organism evidence="1">
    <name type="scientific">uncultured marine group II/III euryarchaeote KM3_177_A02</name>
    <dbReference type="NCBI Taxonomy" id="1457937"/>
    <lineage>
        <taxon>Archaea</taxon>
        <taxon>Methanobacteriati</taxon>
        <taxon>Methanobacteriota</taxon>
        <taxon>environmental samples</taxon>
    </lineage>
</organism>
<name>A0A075GSS8_9EURY</name>
<sequence>MPEDRSGEMAKFHGFRSCVTCKVNCTPGNFVDFESKRYCTACWIGEHNPEHPELELIRQQVIDSAEEWKCAKWSREEGPLPDGPKPARD</sequence>
<dbReference type="EMBL" id="KF900720">
    <property type="protein sequence ID" value="AIF04828.1"/>
    <property type="molecule type" value="Genomic_DNA"/>
</dbReference>
<reference evidence="1" key="1">
    <citation type="journal article" date="2014" name="Genome Biol. Evol.">
        <title>Pangenome evidence for extensive interdomain horizontal transfer affecting lineage core and shell genes in uncultured planktonic thaumarchaeota and euryarchaeota.</title>
        <authorList>
            <person name="Deschamps P."/>
            <person name="Zivanovic Y."/>
            <person name="Moreira D."/>
            <person name="Rodriguez-Valera F."/>
            <person name="Lopez-Garcia P."/>
        </authorList>
    </citation>
    <scope>NUCLEOTIDE SEQUENCE</scope>
</reference>